<reference evidence="1" key="1">
    <citation type="journal article" date="2025" name="Int. J. Syst. Evol. Microbiol.">
        <title>Inconstantimicrobium mannanitabidum sp. nov., a novel member of the family Clostridiaceae isolated from anoxic soil under the treatment of reductive soil disinfestation.</title>
        <authorList>
            <person name="Ueki A."/>
            <person name="Tonouchi A."/>
            <person name="Honma S."/>
            <person name="Kaku N."/>
            <person name="Ueki K."/>
        </authorList>
    </citation>
    <scope>NUCLEOTIDE SEQUENCE</scope>
    <source>
        <strain evidence="1">TW13</strain>
    </source>
</reference>
<sequence length="302" mass="34168">MRKTQVGGQAVLEGVMMRGTHGLAIAVRKPDGEISVEYKDIVPWTKKNKIFSLPIIRGFISLIDSLREGIKALNYSAEFFEDEEEEPSKFEKWLTEKLGDKLNGVITTVTMLISFLVAIVLFVALPTVLTNLFKTIISNVIILNIVEGLVRVAILLIYMYLIGKTEDINRVFQYHGAEHKTIFCYENEKELTAENVKSFERFHPRCGTNFLFLVMLVSIVVFAFSGWGSFKERMFFRIILIPVISGFTFEIIKWVGKSDTKLAQMIASPGLKLQKLTTREPDQEQIEVAIAALKAAEGMCDE</sequence>
<evidence type="ECO:0000313" key="2">
    <source>
        <dbReference type="Proteomes" id="UP001058074"/>
    </source>
</evidence>
<name>A0ACB5R7T8_9CLOT</name>
<accession>A0ACB5R7T8</accession>
<dbReference type="EMBL" id="BROD01000001">
    <property type="protein sequence ID" value="GKX64929.1"/>
    <property type="molecule type" value="Genomic_DNA"/>
</dbReference>
<keyword evidence="2" id="KW-1185">Reference proteome</keyword>
<gene>
    <name evidence="1" type="ORF">rsdtw13_01870</name>
</gene>
<organism evidence="1 2">
    <name type="scientific">Inconstantimicrobium mannanitabidum</name>
    <dbReference type="NCBI Taxonomy" id="1604901"/>
    <lineage>
        <taxon>Bacteria</taxon>
        <taxon>Bacillati</taxon>
        <taxon>Bacillota</taxon>
        <taxon>Clostridia</taxon>
        <taxon>Eubacteriales</taxon>
        <taxon>Clostridiaceae</taxon>
        <taxon>Inconstantimicrobium</taxon>
    </lineage>
</organism>
<evidence type="ECO:0000313" key="1">
    <source>
        <dbReference type="EMBL" id="GKX64929.1"/>
    </source>
</evidence>
<protein>
    <submittedName>
        <fullName evidence="1">Membrane protein</fullName>
    </submittedName>
</protein>
<dbReference type="Proteomes" id="UP001058074">
    <property type="component" value="Unassembled WGS sequence"/>
</dbReference>
<proteinExistence type="predicted"/>
<comment type="caution">
    <text evidence="1">The sequence shown here is derived from an EMBL/GenBank/DDBJ whole genome shotgun (WGS) entry which is preliminary data.</text>
</comment>